<feature type="active site" description="Tele-phosphohistidine intermediate" evidence="1">
    <location>
        <position position="10"/>
    </location>
</feature>
<reference evidence="3 4" key="1">
    <citation type="submission" date="2020-08" db="EMBL/GenBank/DDBJ databases">
        <title>Sequencing the genomes of 1000 actinobacteria strains.</title>
        <authorList>
            <person name="Klenk H.-P."/>
        </authorList>
    </citation>
    <scope>NUCLEOTIDE SEQUENCE [LARGE SCALE GENOMIC DNA]</scope>
    <source>
        <strain evidence="3 4">DSM 102122</strain>
    </source>
</reference>
<evidence type="ECO:0000313" key="3">
    <source>
        <dbReference type="EMBL" id="MBB5789551.1"/>
    </source>
</evidence>
<dbReference type="EMBL" id="JACHMM010000001">
    <property type="protein sequence ID" value="MBB5789551.1"/>
    <property type="molecule type" value="Genomic_DNA"/>
</dbReference>
<evidence type="ECO:0000256" key="1">
    <source>
        <dbReference type="PIRSR" id="PIRSR613078-1"/>
    </source>
</evidence>
<dbReference type="SUPFAM" id="SSF53254">
    <property type="entry name" value="Phosphoglycerate mutase-like"/>
    <property type="match status" value="1"/>
</dbReference>
<feature type="binding site" evidence="2">
    <location>
        <begin position="22"/>
        <end position="23"/>
    </location>
    <ligand>
        <name>substrate</name>
    </ligand>
</feature>
<proteinExistence type="predicted"/>
<dbReference type="EC" id="5.4.2.12" evidence="3"/>
<feature type="active site" description="Proton donor/acceptor" evidence="1">
    <location>
        <position position="84"/>
    </location>
</feature>
<dbReference type="CDD" id="cd07067">
    <property type="entry name" value="HP_PGM_like"/>
    <property type="match status" value="1"/>
</dbReference>
<dbReference type="GO" id="GO:0016791">
    <property type="term" value="F:phosphatase activity"/>
    <property type="evidence" value="ECO:0007669"/>
    <property type="project" value="TreeGrafter"/>
</dbReference>
<keyword evidence="4" id="KW-1185">Reference proteome</keyword>
<dbReference type="PANTHER" id="PTHR48100">
    <property type="entry name" value="BROAD-SPECIFICITY PHOSPHATASE YOR283W-RELATED"/>
    <property type="match status" value="1"/>
</dbReference>
<protein>
    <submittedName>
        <fullName evidence="3">Putative phosphoglycerate mutase</fullName>
        <ecNumber evidence="3">5.4.2.12</ecNumber>
    </submittedName>
</protein>
<comment type="caution">
    <text evidence="3">The sequence shown here is derived from an EMBL/GenBank/DDBJ whole genome shotgun (WGS) entry which is preliminary data.</text>
</comment>
<dbReference type="GO" id="GO:0005737">
    <property type="term" value="C:cytoplasm"/>
    <property type="evidence" value="ECO:0007669"/>
    <property type="project" value="TreeGrafter"/>
</dbReference>
<dbReference type="RefSeq" id="WP_184824987.1">
    <property type="nucleotide sequence ID" value="NZ_JACHMM010000001.1"/>
</dbReference>
<sequence length="213" mass="22763">MTTTITLARHGRTAWHEGNRYTGSSDVGLDDVGHQQAAALAAAQRGADVPDALYASDLLRAQQTAAAVAAVTGLAVHTDPRLRELDFGAAEGRTLAQLRAADPDAVAAFEHDPVAHHHPGGEHPEAAADRAQRALLDVVDRHPDQNVLVICHNTLMRLLVCRLTGIPMRTYRTALRGPEPTATTRLAFGAGGTVTLDHYNHAVSLDHYNRTAS</sequence>
<organism evidence="3 4">
    <name type="scientific">Jiangella mangrovi</name>
    <dbReference type="NCBI Taxonomy" id="1524084"/>
    <lineage>
        <taxon>Bacteria</taxon>
        <taxon>Bacillati</taxon>
        <taxon>Actinomycetota</taxon>
        <taxon>Actinomycetes</taxon>
        <taxon>Jiangellales</taxon>
        <taxon>Jiangellaceae</taxon>
        <taxon>Jiangella</taxon>
    </lineage>
</organism>
<dbReference type="AlphaFoldDB" id="A0A7W9LMS3"/>
<evidence type="ECO:0000256" key="2">
    <source>
        <dbReference type="PIRSR" id="PIRSR613078-2"/>
    </source>
</evidence>
<accession>A0A7W9LMS3</accession>
<gene>
    <name evidence="3" type="ORF">HD601_004126</name>
</gene>
<dbReference type="SMART" id="SM00855">
    <property type="entry name" value="PGAM"/>
    <property type="match status" value="1"/>
</dbReference>
<dbReference type="Pfam" id="PF00300">
    <property type="entry name" value="His_Phos_1"/>
    <property type="match status" value="1"/>
</dbReference>
<dbReference type="Gene3D" id="3.40.50.1240">
    <property type="entry name" value="Phosphoglycerate mutase-like"/>
    <property type="match status" value="1"/>
</dbReference>
<dbReference type="InterPro" id="IPR013078">
    <property type="entry name" value="His_Pase_superF_clade-1"/>
</dbReference>
<feature type="binding site" evidence="2">
    <location>
        <position position="60"/>
    </location>
    <ligand>
        <name>substrate</name>
    </ligand>
</feature>
<name>A0A7W9LMS3_9ACTN</name>
<dbReference type="InterPro" id="IPR050275">
    <property type="entry name" value="PGM_Phosphatase"/>
</dbReference>
<keyword evidence="3" id="KW-0413">Isomerase</keyword>
<dbReference type="GO" id="GO:0004619">
    <property type="term" value="F:phosphoglycerate mutase activity"/>
    <property type="evidence" value="ECO:0007669"/>
    <property type="project" value="UniProtKB-EC"/>
</dbReference>
<dbReference type="InterPro" id="IPR029033">
    <property type="entry name" value="His_PPase_superfam"/>
</dbReference>
<dbReference type="PANTHER" id="PTHR48100:SF1">
    <property type="entry name" value="HISTIDINE PHOSPHATASE FAMILY PROTEIN-RELATED"/>
    <property type="match status" value="1"/>
</dbReference>
<evidence type="ECO:0000313" key="4">
    <source>
        <dbReference type="Proteomes" id="UP000542813"/>
    </source>
</evidence>
<dbReference type="Proteomes" id="UP000542813">
    <property type="component" value="Unassembled WGS sequence"/>
</dbReference>